<sequence>MYRTASRSTVLALGGFGRTRSGFVGGAPRGALVGAALVSHLFAQRPLDGLRHPRVQRHAVLGRRLLGAGLDLLDQAQGHPADVSGDVLESLGRAGGFGGHLRPHLEYGVVAVQTYGDHPVAEFARDLRRHVRQCLQHGQAGGRSDRCGEGRRGPAGLFVAEFRGGDEGIGDRIQIRIEAHDAIMTSYVMSVKASECSPRSGAAPRGATVDWIDNLEENRWRPSQSRSRSGWWPRPSSSRPPTCPGRPTPTAERHSPSSQAGRATRAGPSRTPARPPMPDTCATCSRSGTCPCSSTVR</sequence>
<organism evidence="2 3">
    <name type="scientific">Rhodococcus ruber</name>
    <dbReference type="NCBI Taxonomy" id="1830"/>
    <lineage>
        <taxon>Bacteria</taxon>
        <taxon>Bacillati</taxon>
        <taxon>Actinomycetota</taxon>
        <taxon>Actinomycetes</taxon>
        <taxon>Mycobacteriales</taxon>
        <taxon>Nocardiaceae</taxon>
        <taxon>Rhodococcus</taxon>
    </lineage>
</organism>
<evidence type="ECO:0000256" key="1">
    <source>
        <dbReference type="SAM" id="MobiDB-lite"/>
    </source>
</evidence>
<protein>
    <submittedName>
        <fullName evidence="2">Uncharacterized protein</fullName>
    </submittedName>
</protein>
<gene>
    <name evidence="2" type="ORF">RHRU231_430131</name>
</gene>
<evidence type="ECO:0000313" key="2">
    <source>
        <dbReference type="EMBL" id="CDZ88753.1"/>
    </source>
</evidence>
<accession>A0A098BJ66</accession>
<proteinExistence type="predicted"/>
<feature type="region of interest" description="Disordered" evidence="1">
    <location>
        <begin position="219"/>
        <end position="297"/>
    </location>
</feature>
<dbReference type="EMBL" id="CCSD01000054">
    <property type="protein sequence ID" value="CDZ88753.1"/>
    <property type="molecule type" value="Genomic_DNA"/>
</dbReference>
<name>A0A098BJ66_9NOCA</name>
<dbReference type="AlphaFoldDB" id="A0A098BJ66"/>
<feature type="compositionally biased region" description="Low complexity" evidence="1">
    <location>
        <begin position="221"/>
        <end position="240"/>
    </location>
</feature>
<feature type="compositionally biased region" description="Polar residues" evidence="1">
    <location>
        <begin position="282"/>
        <end position="297"/>
    </location>
</feature>
<evidence type="ECO:0000313" key="3">
    <source>
        <dbReference type="Proteomes" id="UP000042997"/>
    </source>
</evidence>
<dbReference type="Proteomes" id="UP000042997">
    <property type="component" value="Unassembled WGS sequence"/>
</dbReference>
<reference evidence="2 3" key="1">
    <citation type="journal article" date="2014" name="Genome Announc.">
        <title>Draft Genome Sequence of Propane- and Butane-Oxidizing Actinobacterium Rhodococcus ruber IEGM 231.</title>
        <authorList>
            <person name="Ivshina I.B."/>
            <person name="Kuyukina M.S."/>
            <person name="Krivoruchko A.V."/>
            <person name="Barbe V."/>
            <person name="Fischer C."/>
        </authorList>
    </citation>
    <scope>NUCLEOTIDE SEQUENCE [LARGE SCALE GENOMIC DNA]</scope>
</reference>